<evidence type="ECO:0000313" key="5">
    <source>
        <dbReference type="Proteomes" id="UP000655225"/>
    </source>
</evidence>
<dbReference type="Gene3D" id="1.25.40.10">
    <property type="entry name" value="Tetratricopeptide repeat domain"/>
    <property type="match status" value="4"/>
</dbReference>
<dbReference type="Pfam" id="PF12854">
    <property type="entry name" value="PPR_1"/>
    <property type="match status" value="1"/>
</dbReference>
<accession>A0A835DRW9</accession>
<dbReference type="InterPro" id="IPR011990">
    <property type="entry name" value="TPR-like_helical_dom_sf"/>
</dbReference>
<dbReference type="Pfam" id="PF13041">
    <property type="entry name" value="PPR_2"/>
    <property type="match status" value="2"/>
</dbReference>
<dbReference type="SUPFAM" id="SSF48452">
    <property type="entry name" value="TPR-like"/>
    <property type="match status" value="1"/>
</dbReference>
<protein>
    <recommendedName>
        <fullName evidence="6">Pentatricopeptide repeat-containing protein</fullName>
    </recommendedName>
</protein>
<dbReference type="InterPro" id="IPR046848">
    <property type="entry name" value="E_motif"/>
</dbReference>
<feature type="repeat" description="PPR" evidence="3">
    <location>
        <begin position="94"/>
        <end position="128"/>
    </location>
</feature>
<proteinExistence type="inferred from homology"/>
<sequence length="575" mass="64248">MPQLIAVPTSATPFSKPKIHLPIEASKQTCQIYPYAHLLNRSTSSDHLNQIHAQMLVSGLHQDDLLITKLITSIIVTGEPELASLVFNQVECPNGFLWTSMIRCYSRYGPFKEAIVFYARMRCQSFRPNNFNFPFALKTCGVLKALSEGKQIHTDVMKLGFVSDVFVQTALLDMYVKCRRLKTAKQVFDSMKTKSVVSWTAIVAGYCRHGLLKQAQELFHDMPAKNIITWNAMIDGLARFGDLGTARWYFNSMPQINRVSRTIMIGGYSRAGDVANARLLFDRMTEKEVVEWTAMISCYVENGEPGEAIKLFREMLAADVKVDEITMLALISAAAQFGSSHLCVWIENHISEGGFGSDIRILNALINLYVQCGSIEKAFDSFEKIPNKDVISYNSMITGYATHGDADGTLSLFSMMIGANVQPNSITFVGVLTVCAHRGLVDKGRRYFRLMLDLGYIKPKVEHYACMVDLLGRAGHLEEAHNLILNMPIRPEPSTWGALLGACRIHGNLGMAEVVARKLFEMEPENPGNYAILTNMYSEKRMWDAAIKVRTAMKEMRVFKTPGISIAVEDVGPCC</sequence>
<keyword evidence="1" id="KW-0677">Repeat</keyword>
<name>A0A835DRW9_TETSI</name>
<evidence type="ECO:0000313" key="4">
    <source>
        <dbReference type="EMBL" id="KAF8414343.1"/>
    </source>
</evidence>
<feature type="repeat" description="PPR" evidence="3">
    <location>
        <begin position="195"/>
        <end position="229"/>
    </location>
</feature>
<evidence type="ECO:0000256" key="3">
    <source>
        <dbReference type="PROSITE-ProRule" id="PRU00708"/>
    </source>
</evidence>
<feature type="repeat" description="PPR" evidence="3">
    <location>
        <begin position="288"/>
        <end position="322"/>
    </location>
</feature>
<keyword evidence="5" id="KW-1185">Reference proteome</keyword>
<dbReference type="PROSITE" id="PS51375">
    <property type="entry name" value="PPR"/>
    <property type="match status" value="5"/>
</dbReference>
<evidence type="ECO:0008006" key="6">
    <source>
        <dbReference type="Google" id="ProtNLM"/>
    </source>
</evidence>
<dbReference type="InterPro" id="IPR002885">
    <property type="entry name" value="PPR_rpt"/>
</dbReference>
<dbReference type="Pfam" id="PF20431">
    <property type="entry name" value="E_motif"/>
    <property type="match status" value="1"/>
</dbReference>
<dbReference type="PANTHER" id="PTHR47926:SF537">
    <property type="entry name" value="PENTACOTRIPEPTIDE-REPEAT REGION OF PRORP DOMAIN-CONTAINING PROTEIN"/>
    <property type="match status" value="1"/>
</dbReference>
<dbReference type="FunFam" id="1.25.40.10:FF:001214">
    <property type="entry name" value="Pentatricopeptide repeat-containing protein At2g20540"/>
    <property type="match status" value="1"/>
</dbReference>
<dbReference type="Pfam" id="PF01535">
    <property type="entry name" value="PPR"/>
    <property type="match status" value="4"/>
</dbReference>
<dbReference type="GO" id="GO:0003723">
    <property type="term" value="F:RNA binding"/>
    <property type="evidence" value="ECO:0007669"/>
    <property type="project" value="InterPro"/>
</dbReference>
<comment type="caution">
    <text evidence="4">The sequence shown here is derived from an EMBL/GenBank/DDBJ whole genome shotgun (WGS) entry which is preliminary data.</text>
</comment>
<dbReference type="Pfam" id="PF13812">
    <property type="entry name" value="PPR_3"/>
    <property type="match status" value="1"/>
</dbReference>
<organism evidence="4 5">
    <name type="scientific">Tetracentron sinense</name>
    <name type="common">Spur-leaf</name>
    <dbReference type="NCBI Taxonomy" id="13715"/>
    <lineage>
        <taxon>Eukaryota</taxon>
        <taxon>Viridiplantae</taxon>
        <taxon>Streptophyta</taxon>
        <taxon>Embryophyta</taxon>
        <taxon>Tracheophyta</taxon>
        <taxon>Spermatophyta</taxon>
        <taxon>Magnoliopsida</taxon>
        <taxon>Trochodendrales</taxon>
        <taxon>Trochodendraceae</taxon>
        <taxon>Tetracentron</taxon>
    </lineage>
</organism>
<evidence type="ECO:0000256" key="1">
    <source>
        <dbReference type="ARBA" id="ARBA00022737"/>
    </source>
</evidence>
<dbReference type="PANTHER" id="PTHR47926">
    <property type="entry name" value="PENTATRICOPEPTIDE REPEAT-CONTAINING PROTEIN"/>
    <property type="match status" value="1"/>
</dbReference>
<dbReference type="OMA" id="NPGNYAI"/>
<evidence type="ECO:0000256" key="2">
    <source>
        <dbReference type="ARBA" id="ARBA00061659"/>
    </source>
</evidence>
<comment type="similarity">
    <text evidence="2">Belongs to the PPR family. PCMP-E subfamily.</text>
</comment>
<dbReference type="GO" id="GO:0009451">
    <property type="term" value="P:RNA modification"/>
    <property type="evidence" value="ECO:0007669"/>
    <property type="project" value="InterPro"/>
</dbReference>
<dbReference type="OrthoDB" id="185373at2759"/>
<dbReference type="InterPro" id="IPR046960">
    <property type="entry name" value="PPR_At4g14850-like_plant"/>
</dbReference>
<dbReference type="NCBIfam" id="TIGR00756">
    <property type="entry name" value="PPR"/>
    <property type="match status" value="6"/>
</dbReference>
<dbReference type="EMBL" id="JABCRI010000001">
    <property type="protein sequence ID" value="KAF8414343.1"/>
    <property type="molecule type" value="Genomic_DNA"/>
</dbReference>
<dbReference type="AlphaFoldDB" id="A0A835DRW9"/>
<feature type="repeat" description="PPR" evidence="3">
    <location>
        <begin position="257"/>
        <end position="287"/>
    </location>
</feature>
<feature type="repeat" description="PPR" evidence="3">
    <location>
        <begin position="389"/>
        <end position="423"/>
    </location>
</feature>
<dbReference type="FunFam" id="1.25.40.10:FF:000090">
    <property type="entry name" value="Pentatricopeptide repeat-containing protein, chloroplastic"/>
    <property type="match status" value="1"/>
</dbReference>
<gene>
    <name evidence="4" type="ORF">HHK36_002344</name>
</gene>
<reference evidence="4 5" key="1">
    <citation type="submission" date="2020-04" db="EMBL/GenBank/DDBJ databases">
        <title>Plant Genome Project.</title>
        <authorList>
            <person name="Zhang R.-G."/>
        </authorList>
    </citation>
    <scope>NUCLEOTIDE SEQUENCE [LARGE SCALE GENOMIC DNA]</scope>
    <source>
        <strain evidence="4">YNK0</strain>
        <tissue evidence="4">Leaf</tissue>
    </source>
</reference>
<dbReference type="Proteomes" id="UP000655225">
    <property type="component" value="Unassembled WGS sequence"/>
</dbReference>